<reference evidence="1 2" key="1">
    <citation type="submission" date="2017-04" db="EMBL/GenBank/DDBJ databases">
        <title>Novel microbial lineages endemic to geothermal iron-oxide mats fill important gaps in the evolutionary history of Archaea.</title>
        <authorList>
            <person name="Jay Z.J."/>
            <person name="Beam J.P."/>
            <person name="Dlakic M."/>
            <person name="Rusch D.B."/>
            <person name="Kozubal M.A."/>
            <person name="Inskeep W.P."/>
        </authorList>
    </citation>
    <scope>NUCLEOTIDE SEQUENCE [LARGE SCALE GENOMIC DNA]</scope>
    <source>
        <strain evidence="1">OSP_D</strain>
    </source>
</reference>
<dbReference type="GO" id="GO:0070573">
    <property type="term" value="F:metallodipeptidase activity"/>
    <property type="evidence" value="ECO:0007669"/>
    <property type="project" value="InterPro"/>
</dbReference>
<evidence type="ECO:0000313" key="2">
    <source>
        <dbReference type="Proteomes" id="UP000240880"/>
    </source>
</evidence>
<dbReference type="EMBL" id="NEXC01000025">
    <property type="protein sequence ID" value="PSN83394.1"/>
    <property type="molecule type" value="Genomic_DNA"/>
</dbReference>
<organism evidence="1 2">
    <name type="scientific">Candidatus Marsarchaeota G1 archaeon OSP_D</name>
    <dbReference type="NCBI Taxonomy" id="1978155"/>
    <lineage>
        <taxon>Archaea</taxon>
        <taxon>Candidatus Marsarchaeota</taxon>
        <taxon>Candidatus Marsarchaeota group 1</taxon>
    </lineage>
</organism>
<dbReference type="AlphaFoldDB" id="A0A2R6AAF9"/>
<evidence type="ECO:0000313" key="1">
    <source>
        <dbReference type="EMBL" id="PSN83394.1"/>
    </source>
</evidence>
<protein>
    <submittedName>
        <fullName evidence="1">Diguanylate cyclase</fullName>
    </submittedName>
</protein>
<sequence>MGWNKKYNGYKSFSFLEPGKDYKVFKLVKEIGRVEPYVYPISKTEEEKVMELLEKSVIISLHDHTDVMPEDFSELYEWIRQNRPFTGFEGLSVSGLDAVFDGLFDGMDMITSRYPWKWDSVIYELGMRFCDIAHQDFVILGQKVEDILRAHKEGKVAFIPHIEGAMPIENELDRIDVLYGLGVRCMGLVYSDSNAIGGGLREKRDGGLTEFGYQVVERMNKLGMLIDIAHAGDQTSLDAIQASKVPIVITHAGARSVWNSKRMKPDEVLHALAQKGGVIGIEAAPHTTMSKQHPKHSLESVMDHFVYLEKLIGIDHVTFGPDTTFGDHVGLHKFFEKESSVAWKEEGEPYETVPYVKGLENPSEYPNIIRWLVHNGYSDQEIKKVVGENTLRVLRQVWK</sequence>
<accession>A0A2R6AAF9</accession>
<dbReference type="GO" id="GO:0006508">
    <property type="term" value="P:proteolysis"/>
    <property type="evidence" value="ECO:0007669"/>
    <property type="project" value="InterPro"/>
</dbReference>
<proteinExistence type="predicted"/>
<dbReference type="PROSITE" id="PS51365">
    <property type="entry name" value="RENAL_DIPEPTIDASE_2"/>
    <property type="match status" value="1"/>
</dbReference>
<dbReference type="Pfam" id="PF01244">
    <property type="entry name" value="Peptidase_M19"/>
    <property type="match status" value="1"/>
</dbReference>
<gene>
    <name evidence="1" type="ORF">B9Q01_04850</name>
</gene>
<name>A0A2R6AAF9_9ARCH</name>
<dbReference type="PANTHER" id="PTHR10443:SF12">
    <property type="entry name" value="DIPEPTIDASE"/>
    <property type="match status" value="1"/>
</dbReference>
<dbReference type="SUPFAM" id="SSF51556">
    <property type="entry name" value="Metallo-dependent hydrolases"/>
    <property type="match status" value="1"/>
</dbReference>
<dbReference type="Proteomes" id="UP000240880">
    <property type="component" value="Unassembled WGS sequence"/>
</dbReference>
<dbReference type="InterPro" id="IPR032466">
    <property type="entry name" value="Metal_Hydrolase"/>
</dbReference>
<dbReference type="InterPro" id="IPR008257">
    <property type="entry name" value="Pept_M19"/>
</dbReference>
<dbReference type="Gene3D" id="3.20.20.140">
    <property type="entry name" value="Metal-dependent hydrolases"/>
    <property type="match status" value="1"/>
</dbReference>
<comment type="caution">
    <text evidence="1">The sequence shown here is derived from an EMBL/GenBank/DDBJ whole genome shotgun (WGS) entry which is preliminary data.</text>
</comment>
<dbReference type="PANTHER" id="PTHR10443">
    <property type="entry name" value="MICROSOMAL DIPEPTIDASE"/>
    <property type="match status" value="1"/>
</dbReference>